<dbReference type="SUPFAM" id="SSF53822">
    <property type="entry name" value="Periplasmic binding protein-like I"/>
    <property type="match status" value="1"/>
</dbReference>
<dbReference type="PANTHER" id="PTHR35271:SF1">
    <property type="entry name" value="ABC TRANSPORTER, SUBSTRATE-BINDING LIPOPROTEIN"/>
    <property type="match status" value="1"/>
</dbReference>
<evidence type="ECO:0000313" key="1">
    <source>
        <dbReference type="EMBL" id="REI41378.1"/>
    </source>
</evidence>
<dbReference type="CDD" id="cd06325">
    <property type="entry name" value="PBP1_ABC_unchar_transporter"/>
    <property type="match status" value="1"/>
</dbReference>
<dbReference type="PROSITE" id="PS51257">
    <property type="entry name" value="PROKAR_LIPOPROTEIN"/>
    <property type="match status" value="1"/>
</dbReference>
<proteinExistence type="predicted"/>
<organism evidence="1 2">
    <name type="scientific">Psychrilyobacter piezotolerans</name>
    <dbReference type="NCBI Taxonomy" id="2293438"/>
    <lineage>
        <taxon>Bacteria</taxon>
        <taxon>Fusobacteriati</taxon>
        <taxon>Fusobacteriota</taxon>
        <taxon>Fusobacteriia</taxon>
        <taxon>Fusobacteriales</taxon>
        <taxon>Fusobacteriaceae</taxon>
        <taxon>Psychrilyobacter</taxon>
    </lineage>
</organism>
<name>A0ABX9KH73_9FUSO</name>
<dbReference type="InterPro" id="IPR028082">
    <property type="entry name" value="Peripla_BP_I"/>
</dbReference>
<dbReference type="Proteomes" id="UP000263486">
    <property type="component" value="Unassembled WGS sequence"/>
</dbReference>
<comment type="caution">
    <text evidence="1">The sequence shown here is derived from an EMBL/GenBank/DDBJ whole genome shotgun (WGS) entry which is preliminary data.</text>
</comment>
<evidence type="ECO:0000313" key="2">
    <source>
        <dbReference type="Proteomes" id="UP000263486"/>
    </source>
</evidence>
<dbReference type="PANTHER" id="PTHR35271">
    <property type="entry name" value="ABC TRANSPORTER, SUBSTRATE-BINDING LIPOPROTEIN-RELATED"/>
    <property type="match status" value="1"/>
</dbReference>
<dbReference type="Pfam" id="PF04392">
    <property type="entry name" value="ABC_sub_bind"/>
    <property type="match status" value="1"/>
</dbReference>
<dbReference type="RefSeq" id="WP_114642126.1">
    <property type="nucleotide sequence ID" value="NZ_JAACIO010000011.1"/>
</dbReference>
<dbReference type="EMBL" id="QUAJ01000010">
    <property type="protein sequence ID" value="REI41378.1"/>
    <property type="molecule type" value="Genomic_DNA"/>
</dbReference>
<protein>
    <submittedName>
        <fullName evidence="1">ABC transporter substrate-binding protein</fullName>
    </submittedName>
</protein>
<dbReference type="Gene3D" id="3.40.50.2300">
    <property type="match status" value="2"/>
</dbReference>
<keyword evidence="2" id="KW-1185">Reference proteome</keyword>
<dbReference type="InterPro" id="IPR007487">
    <property type="entry name" value="ABC_transpt-TYRBP-like"/>
</dbReference>
<accession>A0ABX9KH73</accession>
<sequence length="308" mass="33810">MKKSILLLMILLVLAGCKKEENKKIKIGISQIVEHQALDSARRGFEKSLMDSGLDVEIEFQNAQGEFANSQLIANSFVKDKKDLILGISTPSAQSVYNATKEIPILVTAVTDLESAGLTGDNITGTSDMAPVREQFQIAKKLLPNLKKIGVIYNTSEQNSLVLIKKASLIAQELQIELVEVGISSVNDMSMALDTILTKVDALYTPTDNLVVSATPLILEKSNEHNIPVIACIEDQVKQGALVTVTIDYEKLGYQTGEMAVKILKGEDIKNIKVETLKDTDLIINKKSAEKYNVDLKNIDKLKNVKII</sequence>
<gene>
    <name evidence="1" type="ORF">DYH56_06840</name>
</gene>
<reference evidence="1 2" key="1">
    <citation type="submission" date="2018-08" db="EMBL/GenBank/DDBJ databases">
        <title>Draft genome sequence of Psychrilyobacter sp. strain SD5 isolated from Black Sea water.</title>
        <authorList>
            <person name="Yadav S."/>
            <person name="Villanueva L."/>
            <person name="Damste J.S.S."/>
        </authorList>
    </citation>
    <scope>NUCLEOTIDE SEQUENCE [LARGE SCALE GENOMIC DNA]</scope>
    <source>
        <strain evidence="1 2">SD5</strain>
    </source>
</reference>